<comment type="caution">
    <text evidence="4">The sequence shown here is derived from an EMBL/GenBank/DDBJ whole genome shotgun (WGS) entry which is preliminary data.</text>
</comment>
<dbReference type="PROSITE" id="PS50076">
    <property type="entry name" value="DNAJ_2"/>
    <property type="match status" value="1"/>
</dbReference>
<gene>
    <name evidence="4" type="ORF">E6C70_13020</name>
</gene>
<dbReference type="Proteomes" id="UP000307380">
    <property type="component" value="Unassembled WGS sequence"/>
</dbReference>
<evidence type="ECO:0000259" key="3">
    <source>
        <dbReference type="PROSITE" id="PS50076"/>
    </source>
</evidence>
<sequence length="244" mass="25391">MSPDQAAAVLGVSPSATDAQIRAAYRARARAAHPDRFADGTARQRAEASERFILVGRAYEELSRHPARRGAGPTAAPATPMPRPADSTPAPEANDGAVFGSGIPRPASVLSARTRSFWRWTAIIVAALLALLFSSNSVGLSPGNFGVSIESPWYLPLMIAAELLCLLACVACAVFAATGRLLVAAALLSGLVLLGFFVASLLLAPFTVSSLFFAAFGTALTASPFVALLLMGRAQRDRVALGRG</sequence>
<name>A0A4S4FQM2_9MICO</name>
<evidence type="ECO:0000256" key="2">
    <source>
        <dbReference type="SAM" id="Phobius"/>
    </source>
</evidence>
<feature type="transmembrane region" description="Helical" evidence="2">
    <location>
        <begin position="210"/>
        <end position="231"/>
    </location>
</feature>
<dbReference type="SUPFAM" id="SSF46565">
    <property type="entry name" value="Chaperone J-domain"/>
    <property type="match status" value="1"/>
</dbReference>
<proteinExistence type="predicted"/>
<keyword evidence="5" id="KW-1185">Reference proteome</keyword>
<feature type="compositionally biased region" description="Low complexity" evidence="1">
    <location>
        <begin position="69"/>
        <end position="78"/>
    </location>
</feature>
<dbReference type="Gene3D" id="1.10.287.110">
    <property type="entry name" value="DnaJ domain"/>
    <property type="match status" value="1"/>
</dbReference>
<evidence type="ECO:0000256" key="1">
    <source>
        <dbReference type="SAM" id="MobiDB-lite"/>
    </source>
</evidence>
<dbReference type="PRINTS" id="PR00625">
    <property type="entry name" value="JDOMAIN"/>
</dbReference>
<feature type="domain" description="J" evidence="3">
    <location>
        <begin position="5"/>
        <end position="67"/>
    </location>
</feature>
<evidence type="ECO:0000313" key="4">
    <source>
        <dbReference type="EMBL" id="THG32654.1"/>
    </source>
</evidence>
<accession>A0A4S4FQM2</accession>
<reference evidence="4 5" key="1">
    <citation type="submission" date="2019-04" db="EMBL/GenBank/DDBJ databases">
        <authorList>
            <person name="Jiang L."/>
        </authorList>
    </citation>
    <scope>NUCLEOTIDE SEQUENCE [LARGE SCALE GENOMIC DNA]</scope>
    <source>
        <strain evidence="4 5">YIM 131861</strain>
    </source>
</reference>
<evidence type="ECO:0000313" key="5">
    <source>
        <dbReference type="Proteomes" id="UP000307380"/>
    </source>
</evidence>
<dbReference type="InterPro" id="IPR001623">
    <property type="entry name" value="DnaJ_domain"/>
</dbReference>
<dbReference type="SMART" id="SM00271">
    <property type="entry name" value="DnaJ"/>
    <property type="match status" value="1"/>
</dbReference>
<keyword evidence="2" id="KW-0472">Membrane</keyword>
<dbReference type="Pfam" id="PF00226">
    <property type="entry name" value="DnaJ"/>
    <property type="match status" value="1"/>
</dbReference>
<dbReference type="RefSeq" id="WP_136424957.1">
    <property type="nucleotide sequence ID" value="NZ_SSSN01000009.1"/>
</dbReference>
<dbReference type="InterPro" id="IPR050817">
    <property type="entry name" value="DjlA_DnaK_co-chaperone"/>
</dbReference>
<feature type="transmembrane region" description="Helical" evidence="2">
    <location>
        <begin position="153"/>
        <end position="175"/>
    </location>
</feature>
<dbReference type="AlphaFoldDB" id="A0A4S4FQM2"/>
<protein>
    <submittedName>
        <fullName evidence="4">J domain-containing protein</fullName>
    </submittedName>
</protein>
<organism evidence="4 5">
    <name type="scientific">Orlajensenia flava</name>
    <dbReference type="NCBI Taxonomy" id="2565934"/>
    <lineage>
        <taxon>Bacteria</taxon>
        <taxon>Bacillati</taxon>
        <taxon>Actinomycetota</taxon>
        <taxon>Actinomycetes</taxon>
        <taxon>Micrococcales</taxon>
        <taxon>Microbacteriaceae</taxon>
        <taxon>Orlajensenia</taxon>
    </lineage>
</organism>
<dbReference type="OrthoDB" id="4981787at2"/>
<dbReference type="PANTHER" id="PTHR24074">
    <property type="entry name" value="CO-CHAPERONE PROTEIN DJLA"/>
    <property type="match status" value="1"/>
</dbReference>
<feature type="transmembrane region" description="Helical" evidence="2">
    <location>
        <begin position="117"/>
        <end position="133"/>
    </location>
</feature>
<dbReference type="EMBL" id="SSSN01000009">
    <property type="protein sequence ID" value="THG32654.1"/>
    <property type="molecule type" value="Genomic_DNA"/>
</dbReference>
<feature type="region of interest" description="Disordered" evidence="1">
    <location>
        <begin position="64"/>
        <end position="97"/>
    </location>
</feature>
<dbReference type="CDD" id="cd06257">
    <property type="entry name" value="DnaJ"/>
    <property type="match status" value="1"/>
</dbReference>
<feature type="transmembrane region" description="Helical" evidence="2">
    <location>
        <begin position="182"/>
        <end position="204"/>
    </location>
</feature>
<keyword evidence="2" id="KW-1133">Transmembrane helix</keyword>
<keyword evidence="2" id="KW-0812">Transmembrane</keyword>
<dbReference type="InterPro" id="IPR036869">
    <property type="entry name" value="J_dom_sf"/>
</dbReference>